<dbReference type="EMBL" id="FWZX01000005">
    <property type="protein sequence ID" value="SMF13528.1"/>
    <property type="molecule type" value="Genomic_DNA"/>
</dbReference>
<reference evidence="1 2" key="1">
    <citation type="submission" date="2017-04" db="EMBL/GenBank/DDBJ databases">
        <authorList>
            <person name="Afonso C.L."/>
            <person name="Miller P.J."/>
            <person name="Scott M.A."/>
            <person name="Spackman E."/>
            <person name="Goraichik I."/>
            <person name="Dimitrov K.M."/>
            <person name="Suarez D.L."/>
            <person name="Swayne D.E."/>
        </authorList>
    </citation>
    <scope>NUCLEOTIDE SEQUENCE [LARGE SCALE GENOMIC DNA]</scope>
    <source>
        <strain evidence="1 2">USBA 355</strain>
    </source>
</reference>
<protein>
    <submittedName>
        <fullName evidence="1">Uncharacterized protein</fullName>
    </submittedName>
</protein>
<dbReference type="AlphaFoldDB" id="A0A1Y6BJY9"/>
<dbReference type="STRING" id="560819.SAMN05428998_105171"/>
<dbReference type="Proteomes" id="UP000192917">
    <property type="component" value="Unassembled WGS sequence"/>
</dbReference>
<keyword evidence="2" id="KW-1185">Reference proteome</keyword>
<accession>A0A1Y6BJY9</accession>
<proteinExistence type="predicted"/>
<gene>
    <name evidence="1" type="ORF">SAMN05428998_105171</name>
</gene>
<dbReference type="RefSeq" id="WP_085122180.1">
    <property type="nucleotide sequence ID" value="NZ_FWZX01000005.1"/>
</dbReference>
<name>A0A1Y6BJY9_9PROT</name>
<organism evidence="1 2">
    <name type="scientific">Tistlia consotensis USBA 355</name>
    <dbReference type="NCBI Taxonomy" id="560819"/>
    <lineage>
        <taxon>Bacteria</taxon>
        <taxon>Pseudomonadati</taxon>
        <taxon>Pseudomonadota</taxon>
        <taxon>Alphaproteobacteria</taxon>
        <taxon>Rhodospirillales</taxon>
        <taxon>Rhodovibrionaceae</taxon>
        <taxon>Tistlia</taxon>
    </lineage>
</organism>
<sequence length="166" mass="19512">MRRHHLIEEAKAELDVAYEEVKRAEHDLMGLEFEYNERVKEMNGHADPDALAELLNEKENRQQALELEQLYELQRRSTQRFALVSACFGIVGSIKDPTMTVDLIERLLFQESELRRNRVAIQRHLRAFQKSLRAYMLEDSSPENDRTVRGSWTAVEETLRELGREI</sequence>
<evidence type="ECO:0000313" key="2">
    <source>
        <dbReference type="Proteomes" id="UP000192917"/>
    </source>
</evidence>
<evidence type="ECO:0000313" key="1">
    <source>
        <dbReference type="EMBL" id="SMF13528.1"/>
    </source>
</evidence>